<feature type="domain" description="Isochorismatase-like" evidence="3">
    <location>
        <begin position="4"/>
        <end position="173"/>
    </location>
</feature>
<evidence type="ECO:0000313" key="5">
    <source>
        <dbReference type="Proteomes" id="UP001440599"/>
    </source>
</evidence>
<organism evidence="4 5">
    <name type="scientific">Flavonifractor hominis</name>
    <dbReference type="NCBI Taxonomy" id="3133178"/>
    <lineage>
        <taxon>Bacteria</taxon>
        <taxon>Bacillati</taxon>
        <taxon>Bacillota</taxon>
        <taxon>Clostridia</taxon>
        <taxon>Eubacteriales</taxon>
        <taxon>Oscillospiraceae</taxon>
        <taxon>Flavonifractor</taxon>
    </lineage>
</organism>
<proteinExistence type="inferred from homology"/>
<name>A0ABV1ERL7_9FIRM</name>
<dbReference type="InterPro" id="IPR000868">
    <property type="entry name" value="Isochorismatase-like_dom"/>
</dbReference>
<comment type="similarity">
    <text evidence="1">Belongs to the isochorismatase family.</text>
</comment>
<dbReference type="Pfam" id="PF00857">
    <property type="entry name" value="Isochorismatase"/>
    <property type="match status" value="1"/>
</dbReference>
<gene>
    <name evidence="4" type="ORF">WMO45_12105</name>
</gene>
<dbReference type="CDD" id="cd00431">
    <property type="entry name" value="cysteine_hydrolases"/>
    <property type="match status" value="1"/>
</dbReference>
<dbReference type="PANTHER" id="PTHR43540:SF6">
    <property type="entry name" value="ISOCHORISMATASE-LIKE DOMAIN-CONTAINING PROTEIN"/>
    <property type="match status" value="1"/>
</dbReference>
<reference evidence="4 5" key="1">
    <citation type="submission" date="2024-03" db="EMBL/GenBank/DDBJ databases">
        <title>Human intestinal bacterial collection.</title>
        <authorList>
            <person name="Pauvert C."/>
            <person name="Hitch T.C.A."/>
            <person name="Clavel T."/>
        </authorList>
    </citation>
    <scope>NUCLEOTIDE SEQUENCE [LARGE SCALE GENOMIC DNA]</scope>
    <source>
        <strain evidence="4 5">CLA-AP-H34</strain>
    </source>
</reference>
<evidence type="ECO:0000256" key="2">
    <source>
        <dbReference type="ARBA" id="ARBA00022801"/>
    </source>
</evidence>
<dbReference type="SUPFAM" id="SSF52499">
    <property type="entry name" value="Isochorismatase-like hydrolases"/>
    <property type="match status" value="1"/>
</dbReference>
<dbReference type="GO" id="GO:0016787">
    <property type="term" value="F:hydrolase activity"/>
    <property type="evidence" value="ECO:0007669"/>
    <property type="project" value="UniProtKB-KW"/>
</dbReference>
<protein>
    <submittedName>
        <fullName evidence="4">Isochorismatase family cysteine hydrolase</fullName>
        <ecNumber evidence="4">3.-.-.-</ecNumber>
    </submittedName>
</protein>
<dbReference type="InterPro" id="IPR036380">
    <property type="entry name" value="Isochorismatase-like_sf"/>
</dbReference>
<dbReference type="Gene3D" id="3.40.50.850">
    <property type="entry name" value="Isochorismatase-like"/>
    <property type="match status" value="1"/>
</dbReference>
<keyword evidence="5" id="KW-1185">Reference proteome</keyword>
<dbReference type="EC" id="3.-.-.-" evidence="4"/>
<keyword evidence="2 4" id="KW-0378">Hydrolase</keyword>
<evidence type="ECO:0000256" key="1">
    <source>
        <dbReference type="ARBA" id="ARBA00006336"/>
    </source>
</evidence>
<evidence type="ECO:0000259" key="3">
    <source>
        <dbReference type="Pfam" id="PF00857"/>
    </source>
</evidence>
<dbReference type="RefSeq" id="WP_349141047.1">
    <property type="nucleotide sequence ID" value="NZ_JBBMFT010000010.1"/>
</dbReference>
<comment type="caution">
    <text evidence="4">The sequence shown here is derived from an EMBL/GenBank/DDBJ whole genome shotgun (WGS) entry which is preliminary data.</text>
</comment>
<dbReference type="EMBL" id="JBBMFT010000010">
    <property type="protein sequence ID" value="MEQ2457263.1"/>
    <property type="molecule type" value="Genomic_DNA"/>
</dbReference>
<dbReference type="Proteomes" id="UP001440599">
    <property type="component" value="Unassembled WGS sequence"/>
</dbReference>
<evidence type="ECO:0000313" key="4">
    <source>
        <dbReference type="EMBL" id="MEQ2457263.1"/>
    </source>
</evidence>
<accession>A0ABV1ERL7</accession>
<dbReference type="InterPro" id="IPR050272">
    <property type="entry name" value="Isochorismatase-like_hydrls"/>
</dbReference>
<sequence>MKYLIVIDVQNDFVTGALGTQQAQDMLPRLLKKMREFEGEIWMTRDCHDGAYLNTQEGKHLPVPHCVAGTEGWRFPEEVEQLRMQCAAPVYEKTSFGSVSLVAALKQACERGGVESVELVGLCTDICVVSNALMIKAVLPELPVYVDADCCAGVTPERHEAALTVMESCQIEVRRALV</sequence>
<dbReference type="PANTHER" id="PTHR43540">
    <property type="entry name" value="PEROXYUREIDOACRYLATE/UREIDOACRYLATE AMIDOHYDROLASE-RELATED"/>
    <property type="match status" value="1"/>
</dbReference>